<dbReference type="AlphaFoldDB" id="A0A1I3HQ87"/>
<sequence length="130" mass="15047">MKPNEKKMLFALMILLIGLSAKSIWIDPFRSSSDTLRQYAEYAQLMAPFQQQTTLDRMKVLNYRTVDVQRESDEGLTNIVVLEPENDDVKEMEIKGEYSARVRAYVLWVFPIRDIRVEGGFSVNESATNH</sequence>
<dbReference type="STRING" id="69895.SAMN05192551_1156"/>
<dbReference type="EMBL" id="FOQA01000015">
    <property type="protein sequence ID" value="SFI37727.1"/>
    <property type="molecule type" value="Genomic_DNA"/>
</dbReference>
<keyword evidence="2" id="KW-1185">Reference proteome</keyword>
<accession>A0A1I3HQ87</accession>
<dbReference type="Proteomes" id="UP000199287">
    <property type="component" value="Unassembled WGS sequence"/>
</dbReference>
<reference evidence="2" key="1">
    <citation type="submission" date="2016-10" db="EMBL/GenBank/DDBJ databases">
        <authorList>
            <person name="Varghese N."/>
            <person name="Submissions S."/>
        </authorList>
    </citation>
    <scope>NUCLEOTIDE SEQUENCE [LARGE SCALE GENOMIC DNA]</scope>
    <source>
        <strain evidence="2">Z-7934</strain>
    </source>
</reference>
<dbReference type="RefSeq" id="WP_093373811.1">
    <property type="nucleotide sequence ID" value="NZ_FOQA01000015.1"/>
</dbReference>
<organism evidence="1 2">
    <name type="scientific">Tindallia magadiensis</name>
    <dbReference type="NCBI Taxonomy" id="69895"/>
    <lineage>
        <taxon>Bacteria</taxon>
        <taxon>Bacillati</taxon>
        <taxon>Bacillota</taxon>
        <taxon>Clostridia</taxon>
        <taxon>Peptostreptococcales</taxon>
        <taxon>Tindalliaceae</taxon>
        <taxon>Tindallia</taxon>
    </lineage>
</organism>
<evidence type="ECO:0000313" key="1">
    <source>
        <dbReference type="EMBL" id="SFI37727.1"/>
    </source>
</evidence>
<proteinExistence type="predicted"/>
<evidence type="ECO:0000313" key="2">
    <source>
        <dbReference type="Proteomes" id="UP000199287"/>
    </source>
</evidence>
<name>A0A1I3HQ87_9FIRM</name>
<dbReference type="OrthoDB" id="1954063at2"/>
<gene>
    <name evidence="1" type="ORF">SAMN05192551_1156</name>
</gene>
<protein>
    <submittedName>
        <fullName evidence="1">Uncharacterized protein</fullName>
    </submittedName>
</protein>